<evidence type="ECO:0000313" key="2">
    <source>
        <dbReference type="Proteomes" id="UP000767238"/>
    </source>
</evidence>
<protein>
    <submittedName>
        <fullName evidence="1">Uncharacterized protein</fullName>
    </submittedName>
</protein>
<dbReference type="OrthoDB" id="6365676at2759"/>
<comment type="caution">
    <text evidence="1">The sequence shown here is derived from an EMBL/GenBank/DDBJ whole genome shotgun (WGS) entry which is preliminary data.</text>
</comment>
<name>A0A9P8GLL6_AURME</name>
<dbReference type="EMBL" id="JAHFYH010000009">
    <property type="protein sequence ID" value="KAH0227994.1"/>
    <property type="molecule type" value="Genomic_DNA"/>
</dbReference>
<reference evidence="1" key="1">
    <citation type="journal article" date="2021" name="J Fungi (Basel)">
        <title>Virulence traits and population genomics of the black yeast Aureobasidium melanogenum.</title>
        <authorList>
            <person name="Cernosa A."/>
            <person name="Sun X."/>
            <person name="Gostincar C."/>
            <person name="Fang C."/>
            <person name="Gunde-Cimerman N."/>
            <person name="Song Z."/>
        </authorList>
    </citation>
    <scope>NUCLEOTIDE SEQUENCE</scope>
    <source>
        <strain evidence="1">EXF-8016</strain>
    </source>
</reference>
<dbReference type="AlphaFoldDB" id="A0A9P8GLL6"/>
<feature type="non-terminal residue" evidence="1">
    <location>
        <position position="324"/>
    </location>
</feature>
<accession>A0A9P8GLL6</accession>
<organism evidence="1 2">
    <name type="scientific">Aureobasidium melanogenum</name>
    <name type="common">Aureobasidium pullulans var. melanogenum</name>
    <dbReference type="NCBI Taxonomy" id="46634"/>
    <lineage>
        <taxon>Eukaryota</taxon>
        <taxon>Fungi</taxon>
        <taxon>Dikarya</taxon>
        <taxon>Ascomycota</taxon>
        <taxon>Pezizomycotina</taxon>
        <taxon>Dothideomycetes</taxon>
        <taxon>Dothideomycetidae</taxon>
        <taxon>Dothideales</taxon>
        <taxon>Saccotheciaceae</taxon>
        <taxon>Aureobasidium</taxon>
    </lineage>
</organism>
<proteinExistence type="predicted"/>
<dbReference type="Proteomes" id="UP000767238">
    <property type="component" value="Unassembled WGS sequence"/>
</dbReference>
<evidence type="ECO:0000313" key="1">
    <source>
        <dbReference type="EMBL" id="KAH0227994.1"/>
    </source>
</evidence>
<reference evidence="1" key="2">
    <citation type="submission" date="2021-08" db="EMBL/GenBank/DDBJ databases">
        <authorList>
            <person name="Gostincar C."/>
            <person name="Sun X."/>
            <person name="Song Z."/>
            <person name="Gunde-Cimerman N."/>
        </authorList>
    </citation>
    <scope>NUCLEOTIDE SEQUENCE</scope>
    <source>
        <strain evidence="1">EXF-8016</strain>
    </source>
</reference>
<sequence length="324" mass="37168">MGPINVNLPVELLDHIISFTIPDLDYLAYPASHPTTKTLSALCMVSKATNRTANILLYTYCLYIDEPWRLDLLLMKSFSQSDFSIPVSRIETLYLSPFSGDTVRERKVVTQIAELFTLLGPSLKRLVIDMPLRSHYPEEDIIDQLRPVLRRGFEQLVHLEEFCSVKDELYLAYWDPTSSQQAHDDEVNDFMFEKWPKLRHLALYNQMLDSDFTSALARMPNLEKVVLPRPDYELDEMAWSSDLAFLFGDRIQFVVVNTTDKPPEAGIRSMRCTIESSGVQSDTWKYNLVKGDDDIDEISAVQDWSLQCVLNGSLWSMPDGLDSH</sequence>
<gene>
    <name evidence="1" type="ORF">KCV03_g1978</name>
</gene>